<dbReference type="InterPro" id="IPR023631">
    <property type="entry name" value="Amidase_dom"/>
</dbReference>
<dbReference type="PANTHER" id="PTHR11895">
    <property type="entry name" value="TRANSAMIDASE"/>
    <property type="match status" value="1"/>
</dbReference>
<dbReference type="PANTHER" id="PTHR11895:SF169">
    <property type="entry name" value="GLUTAMYL-TRNA(GLN) AMIDOTRANSFERASE"/>
    <property type="match status" value="1"/>
</dbReference>
<gene>
    <name evidence="3" type="ORF">CZ787_15525</name>
</gene>
<dbReference type="InterPro" id="IPR053844">
    <property type="entry name" value="AH_C"/>
</dbReference>
<sequence length="620" mass="65828">MDNQGPNMMTTRGWTLEQWRQAYNEGATPGALLGELITQLAKLDSADNTWISLLDQEGLAHALAALQTRLDEADGKIDKLPLYGIPFAAKDNIDATGFATTAGCPAYAYQPTRDAALIDKLRAAGAVLIGKTNLDQFATGLVGTRSPFGAVANSFNPEVVSGGSSSGSASVVARGLVPFSLGTDTAGSGRVPAGLNNLVGLKPTKGLFSIDGVVPACRSLDCVSIFSLTVNDAGQIAELMAGFEPADAFSRKAPSALPLDAPAIRRPGPLARLAIPQSPQFFGDVVAEKAWQTAVEKWQKLEGVTLVELDFAPMLELAALLYEGPWVAERHAAVETFMAEHAQNMNDVVRGIISNAGKYSATDTFKAQYRKEELVRVIDNLLDDIDGLLVPTAPTAPTIEAVNADPLTLNSQLGTYTNFVNLADFCALAVPAGFRDDGLPFGVTLVSGAWKDRELQTLASRWLNAHPTPLGATDQARPPETVHTTLAVPTVQVAVVGAHLSGMPLNTQLTERHAWRVASTTTSANYRLFALPNTVPPKPGLQRVHENGAAIIVEVWEMAASEFGSFVDLIPAPLGIGSVELADGRWINGFICEGHGITDAQDVTEFGGWRAYIKAQTSHA</sequence>
<dbReference type="Pfam" id="PF01425">
    <property type="entry name" value="Amidase"/>
    <property type="match status" value="1"/>
</dbReference>
<dbReference type="InterPro" id="IPR014085">
    <property type="entry name" value="Allophanate_hydrolase"/>
</dbReference>
<dbReference type="EMBL" id="FUKM01000057">
    <property type="protein sequence ID" value="SJN14514.1"/>
    <property type="molecule type" value="Genomic_DNA"/>
</dbReference>
<evidence type="ECO:0000259" key="1">
    <source>
        <dbReference type="Pfam" id="PF01425"/>
    </source>
</evidence>
<reference evidence="3 4" key="1">
    <citation type="submission" date="2017-02" db="EMBL/GenBank/DDBJ databases">
        <authorList>
            <person name="Dridi B."/>
        </authorList>
    </citation>
    <scope>NUCLEOTIDE SEQUENCE [LARGE SCALE GENOMIC DNA]</scope>
    <source>
        <strain evidence="3 4">JB380</strain>
    </source>
</reference>
<protein>
    <submittedName>
        <fullName evidence="3">Allophanate hydrolase</fullName>
        <ecNumber evidence="3">3.5.1.54</ecNumber>
    </submittedName>
</protein>
<dbReference type="EC" id="3.5.1.54" evidence="3"/>
<dbReference type="NCBIfam" id="TIGR02713">
    <property type="entry name" value="allophanate_hyd"/>
    <property type="match status" value="1"/>
</dbReference>
<dbReference type="Proteomes" id="UP000196331">
    <property type="component" value="Unassembled WGS sequence"/>
</dbReference>
<feature type="domain" description="Allophanate hydrolase C-terminal" evidence="2">
    <location>
        <begin position="491"/>
        <end position="613"/>
    </location>
</feature>
<proteinExistence type="predicted"/>
<accession>A0A1R4I4I9</accession>
<dbReference type="AlphaFoldDB" id="A0A1R4I4I9"/>
<dbReference type="InterPro" id="IPR000120">
    <property type="entry name" value="Amidase"/>
</dbReference>
<dbReference type="Gene3D" id="3.90.1300.10">
    <property type="entry name" value="Amidase signature (AS) domain"/>
    <property type="match status" value="1"/>
</dbReference>
<evidence type="ECO:0000313" key="4">
    <source>
        <dbReference type="Proteomes" id="UP000196331"/>
    </source>
</evidence>
<evidence type="ECO:0000313" key="3">
    <source>
        <dbReference type="EMBL" id="SJN14514.1"/>
    </source>
</evidence>
<dbReference type="NCBIfam" id="NF006043">
    <property type="entry name" value="PRK08186.1"/>
    <property type="match status" value="1"/>
</dbReference>
<dbReference type="GO" id="GO:0004039">
    <property type="term" value="F:allophanate hydrolase activity"/>
    <property type="evidence" value="ECO:0007669"/>
    <property type="project" value="UniProtKB-EC"/>
</dbReference>
<dbReference type="Gene3D" id="3.10.490.10">
    <property type="entry name" value="Gamma-glutamyl cyclotransferase-like"/>
    <property type="match status" value="1"/>
</dbReference>
<organism evidence="3 4">
    <name type="scientific">Halomonas citrativorans</name>
    <dbReference type="NCBI Taxonomy" id="2742612"/>
    <lineage>
        <taxon>Bacteria</taxon>
        <taxon>Pseudomonadati</taxon>
        <taxon>Pseudomonadota</taxon>
        <taxon>Gammaproteobacteria</taxon>
        <taxon>Oceanospirillales</taxon>
        <taxon>Halomonadaceae</taxon>
        <taxon>Halomonas</taxon>
    </lineage>
</organism>
<dbReference type="SUPFAM" id="SSF75304">
    <property type="entry name" value="Amidase signature (AS) enzymes"/>
    <property type="match status" value="1"/>
</dbReference>
<keyword evidence="3" id="KW-0378">Hydrolase</keyword>
<dbReference type="Pfam" id="PF21986">
    <property type="entry name" value="AH_C"/>
    <property type="match status" value="1"/>
</dbReference>
<feature type="domain" description="Amidase" evidence="1">
    <location>
        <begin position="33"/>
        <end position="455"/>
    </location>
</feature>
<dbReference type="Gene3D" id="1.20.58.1700">
    <property type="match status" value="1"/>
</dbReference>
<dbReference type="InterPro" id="IPR036928">
    <property type="entry name" value="AS_sf"/>
</dbReference>
<evidence type="ECO:0000259" key="2">
    <source>
        <dbReference type="Pfam" id="PF21986"/>
    </source>
</evidence>
<name>A0A1R4I4I9_9GAMM</name>
<comment type="caution">
    <text evidence="3">The sequence shown here is derived from an EMBL/GenBank/DDBJ whole genome shotgun (WGS) entry which is preliminary data.</text>
</comment>